<feature type="transmembrane region" description="Helical" evidence="2">
    <location>
        <begin position="576"/>
        <end position="594"/>
    </location>
</feature>
<evidence type="ECO:0000259" key="3">
    <source>
        <dbReference type="SMART" id="SM00128"/>
    </source>
</evidence>
<evidence type="ECO:0000256" key="2">
    <source>
        <dbReference type="SAM" id="Phobius"/>
    </source>
</evidence>
<dbReference type="PANTHER" id="PTHR11200">
    <property type="entry name" value="INOSITOL 5-PHOSPHATASE"/>
    <property type="match status" value="1"/>
</dbReference>
<evidence type="ECO:0000313" key="4">
    <source>
        <dbReference type="EMBL" id="ROV95358.1"/>
    </source>
</evidence>
<keyword evidence="2" id="KW-0472">Membrane</keyword>
<evidence type="ECO:0000256" key="1">
    <source>
        <dbReference type="SAM" id="MobiDB-lite"/>
    </source>
</evidence>
<dbReference type="Pfam" id="PF22669">
    <property type="entry name" value="Exo_endo_phos2"/>
    <property type="match status" value="2"/>
</dbReference>
<keyword evidence="5" id="KW-1185">Reference proteome</keyword>
<keyword evidence="2" id="KW-0812">Transmembrane</keyword>
<accession>A0A423VWA0</accession>
<evidence type="ECO:0000313" key="5">
    <source>
        <dbReference type="Proteomes" id="UP000284375"/>
    </source>
</evidence>
<comment type="caution">
    <text evidence="4">The sequence shown here is derived from an EMBL/GenBank/DDBJ whole genome shotgun (WGS) entry which is preliminary data.</text>
</comment>
<feature type="region of interest" description="Disordered" evidence="1">
    <location>
        <begin position="114"/>
        <end position="136"/>
    </location>
</feature>
<dbReference type="InterPro" id="IPR036691">
    <property type="entry name" value="Endo/exonu/phosph_ase_sf"/>
</dbReference>
<organism evidence="4 5">
    <name type="scientific">Cytospora chrysosperma</name>
    <name type="common">Cytospora canker fungus</name>
    <name type="synonym">Sphaeria chrysosperma</name>
    <dbReference type="NCBI Taxonomy" id="252740"/>
    <lineage>
        <taxon>Eukaryota</taxon>
        <taxon>Fungi</taxon>
        <taxon>Dikarya</taxon>
        <taxon>Ascomycota</taxon>
        <taxon>Pezizomycotina</taxon>
        <taxon>Sordariomycetes</taxon>
        <taxon>Sordariomycetidae</taxon>
        <taxon>Diaporthales</taxon>
        <taxon>Cytosporaceae</taxon>
        <taxon>Cytospora</taxon>
    </lineage>
</organism>
<protein>
    <recommendedName>
        <fullName evidence="3">Inositol polyphosphate-related phosphatase domain-containing protein</fullName>
    </recommendedName>
</protein>
<dbReference type="Gene3D" id="3.60.10.10">
    <property type="entry name" value="Endonuclease/exonuclease/phosphatase"/>
    <property type="match status" value="1"/>
</dbReference>
<dbReference type="InterPro" id="IPR046985">
    <property type="entry name" value="IP5"/>
</dbReference>
<reference evidence="4 5" key="1">
    <citation type="submission" date="2015-09" db="EMBL/GenBank/DDBJ databases">
        <title>Host preference determinants of Valsa canker pathogens revealed by comparative genomics.</title>
        <authorList>
            <person name="Yin Z."/>
            <person name="Huang L."/>
        </authorList>
    </citation>
    <scope>NUCLEOTIDE SEQUENCE [LARGE SCALE GENOMIC DNA]</scope>
    <source>
        <strain evidence="4 5">YSFL</strain>
    </source>
</reference>
<dbReference type="EMBL" id="LJZO01000024">
    <property type="protein sequence ID" value="ROV95358.1"/>
    <property type="molecule type" value="Genomic_DNA"/>
</dbReference>
<dbReference type="Proteomes" id="UP000284375">
    <property type="component" value="Unassembled WGS sequence"/>
</dbReference>
<dbReference type="AlphaFoldDB" id="A0A423VWA0"/>
<gene>
    <name evidence="4" type="ORF">VSDG_06015</name>
</gene>
<keyword evidence="2" id="KW-1133">Transmembrane helix</keyword>
<dbReference type="SUPFAM" id="SSF56219">
    <property type="entry name" value="DNase I-like"/>
    <property type="match status" value="1"/>
</dbReference>
<dbReference type="SMART" id="SM00128">
    <property type="entry name" value="IPPc"/>
    <property type="match status" value="1"/>
</dbReference>
<feature type="region of interest" description="Disordered" evidence="1">
    <location>
        <begin position="206"/>
        <end position="226"/>
    </location>
</feature>
<dbReference type="PANTHER" id="PTHR11200:SF286">
    <property type="entry name" value="5-PHOSPHATASE, PUTATIVE (AFU_ORTHOLOGUE AFUA_5G07600)-RELATED"/>
    <property type="match status" value="1"/>
</dbReference>
<feature type="domain" description="Inositol polyphosphate-related phosphatase" evidence="3">
    <location>
        <begin position="5"/>
        <end position="513"/>
    </location>
</feature>
<dbReference type="STRING" id="252740.A0A423VWA0"/>
<feature type="compositionally biased region" description="Acidic residues" evidence="1">
    <location>
        <begin position="45"/>
        <end position="59"/>
    </location>
</feature>
<sequence>MNPALSLDLFVLTFNCAKTIIDVDVFARHLRGALQEHGQRRDGEVPDGLDDSDDLDDGPQEGKAVELPDLVVFSLQEISPLAHGFVGGYLLNPYLTPFREALNLAATGLVQQCQAESGPDPKPKPSLQRSTSTIPGIWRRQPDYPYKLVEARNVGMTAILLFARKPDAIHHIQTAECAFGIANMGNKGAVALRVTYSDAGTAAGGDGGEGLAGGEPSTAAGAPAERRTTELTFVATHLAAMEYNLRRRNANWATIVSSCTFENPKLILPEEFHTTEPSIKNVIESSIHSLSAASSSSPKTPAEGKQTDGGQDIPLPTEDERAAFLAREERANSIPADYSRRLHNASIFKPGAHLFVAGDLNYRIHTDRPPALAPFPTLDPDNFGAFLERDQLTRERRGGRTLHGLEEAEVRFPPTYKIKHLSPDRAADAVNREGFEAGRDEVPWKWAPHRWPGWCDRILYLDIPPWARQGRAGGGEGAAADMVVHRYHSMPTMASSDHQPVYLRVSVPLLTPQELSPPDGWEVDAGGGGGGEAGLVDPRLRLPVPIDTGAWERRATARKREVMTGMTTLFFSTREGAVVIGTVAVVSLLSWWLYQGFL</sequence>
<dbReference type="InterPro" id="IPR000300">
    <property type="entry name" value="IPPc"/>
</dbReference>
<dbReference type="OrthoDB" id="62798at2759"/>
<feature type="region of interest" description="Disordered" evidence="1">
    <location>
        <begin position="36"/>
        <end position="61"/>
    </location>
</feature>
<name>A0A423VWA0_CYTCH</name>
<feature type="region of interest" description="Disordered" evidence="1">
    <location>
        <begin position="290"/>
        <end position="316"/>
    </location>
</feature>
<proteinExistence type="predicted"/>
<dbReference type="GO" id="GO:0004439">
    <property type="term" value="F:phosphatidylinositol-4,5-bisphosphate 5-phosphatase activity"/>
    <property type="evidence" value="ECO:0007669"/>
    <property type="project" value="TreeGrafter"/>
</dbReference>
<dbReference type="GO" id="GO:0046856">
    <property type="term" value="P:phosphatidylinositol dephosphorylation"/>
    <property type="evidence" value="ECO:0007669"/>
    <property type="project" value="InterPro"/>
</dbReference>